<evidence type="ECO:0000256" key="1">
    <source>
        <dbReference type="SAM" id="MobiDB-lite"/>
    </source>
</evidence>
<evidence type="ECO:0000313" key="2">
    <source>
        <dbReference type="EMBL" id="KAK5145980.1"/>
    </source>
</evidence>
<evidence type="ECO:0000313" key="3">
    <source>
        <dbReference type="Proteomes" id="UP001308179"/>
    </source>
</evidence>
<reference evidence="2 3" key="1">
    <citation type="submission" date="2023-08" db="EMBL/GenBank/DDBJ databases">
        <title>Black Yeasts Isolated from many extreme environments.</title>
        <authorList>
            <person name="Coleine C."/>
            <person name="Stajich J.E."/>
            <person name="Selbmann L."/>
        </authorList>
    </citation>
    <scope>NUCLEOTIDE SEQUENCE [LARGE SCALE GENOMIC DNA]</scope>
    <source>
        <strain evidence="2 3">CCFEE 5386</strain>
    </source>
</reference>
<sequence>MTALATISCGVADSTHNASGQATPSDFEQVFDYGPHEEPVGSLVTEHSTSKEFCEPHDLVSIQACSQLEILAGLTWLALAPLIPLWDGVTERCATEHARPVRTRIMASVSAPTTHASNTASTNATDAFIKHPGGSSTSAEDTATSCEEALAREREKRKVCPQLDGKFNEQLPKSKKQEDRSYHTAERGSTQNTSKAEFAAKAALFWTTIKAKFWFHKQEQKVDKVEKKVEKKL</sequence>
<gene>
    <name evidence="2" type="ORF">LTR32_002362</name>
</gene>
<dbReference type="EMBL" id="JAVRRR010000114">
    <property type="protein sequence ID" value="KAK5145980.1"/>
    <property type="molecule type" value="Genomic_DNA"/>
</dbReference>
<feature type="region of interest" description="Disordered" evidence="1">
    <location>
        <begin position="109"/>
        <end position="194"/>
    </location>
</feature>
<organism evidence="2 3">
    <name type="scientific">Rachicladosporium monterosium</name>
    <dbReference type="NCBI Taxonomy" id="1507873"/>
    <lineage>
        <taxon>Eukaryota</taxon>
        <taxon>Fungi</taxon>
        <taxon>Dikarya</taxon>
        <taxon>Ascomycota</taxon>
        <taxon>Pezizomycotina</taxon>
        <taxon>Dothideomycetes</taxon>
        <taxon>Dothideomycetidae</taxon>
        <taxon>Cladosporiales</taxon>
        <taxon>Cladosporiaceae</taxon>
        <taxon>Rachicladosporium</taxon>
    </lineage>
</organism>
<feature type="compositionally biased region" description="Polar residues" evidence="1">
    <location>
        <begin position="134"/>
        <end position="145"/>
    </location>
</feature>
<feature type="compositionally biased region" description="Low complexity" evidence="1">
    <location>
        <begin position="110"/>
        <end position="127"/>
    </location>
</feature>
<comment type="caution">
    <text evidence="2">The sequence shown here is derived from an EMBL/GenBank/DDBJ whole genome shotgun (WGS) entry which is preliminary data.</text>
</comment>
<name>A0ABR0LAI0_9PEZI</name>
<keyword evidence="3" id="KW-1185">Reference proteome</keyword>
<protein>
    <submittedName>
        <fullName evidence="2">Uncharacterized protein</fullName>
    </submittedName>
</protein>
<proteinExistence type="predicted"/>
<dbReference type="Proteomes" id="UP001308179">
    <property type="component" value="Unassembled WGS sequence"/>
</dbReference>
<feature type="compositionally biased region" description="Basic and acidic residues" evidence="1">
    <location>
        <begin position="175"/>
        <end position="186"/>
    </location>
</feature>
<feature type="compositionally biased region" description="Basic and acidic residues" evidence="1">
    <location>
        <begin position="149"/>
        <end position="158"/>
    </location>
</feature>
<accession>A0ABR0LAI0</accession>